<dbReference type="CDD" id="cd06582">
    <property type="entry name" value="TM_PBP1_LivH_like"/>
    <property type="match status" value="1"/>
</dbReference>
<feature type="transmembrane region" description="Helical" evidence="9">
    <location>
        <begin position="37"/>
        <end position="55"/>
    </location>
</feature>
<dbReference type="OMA" id="ERCFIRF"/>
<feature type="transmembrane region" description="Helical" evidence="9">
    <location>
        <begin position="257"/>
        <end position="277"/>
    </location>
</feature>
<dbReference type="PANTHER" id="PTHR11795:SF445">
    <property type="entry name" value="AMINO ACID ABC TRANSPORTER PERMEASE PROTEIN"/>
    <property type="match status" value="1"/>
</dbReference>
<accession>A0A850LK46</accession>
<dbReference type="Pfam" id="PF02653">
    <property type="entry name" value="BPD_transp_2"/>
    <property type="match status" value="1"/>
</dbReference>
<feature type="transmembrane region" description="Helical" evidence="9">
    <location>
        <begin position="189"/>
        <end position="211"/>
    </location>
</feature>
<dbReference type="AlphaFoldDB" id="A0A850LK46"/>
<reference evidence="10 11" key="1">
    <citation type="journal article" date="2020" name="Proc. Natl. Acad. Sci. U.S.A.">
        <title>Ecological drivers of bacterial community assembly in synthetic phycospheres.</title>
        <authorList>
            <person name="Fu H."/>
            <person name="Uchimiya M."/>
            <person name="Gore J."/>
            <person name="Moran M.A."/>
        </authorList>
    </citation>
    <scope>NUCLEOTIDE SEQUENCE [LARGE SCALE GENOMIC DNA]</scope>
    <source>
        <strain evidence="10">HF-Din03</strain>
    </source>
</reference>
<dbReference type="InterPro" id="IPR001851">
    <property type="entry name" value="ABC_transp_permease"/>
</dbReference>
<feature type="transmembrane region" description="Helical" evidence="9">
    <location>
        <begin position="223"/>
        <end position="251"/>
    </location>
</feature>
<gene>
    <name evidence="10" type="ORF">HW564_14415</name>
</gene>
<proteinExistence type="inferred from homology"/>
<dbReference type="GO" id="GO:0005886">
    <property type="term" value="C:plasma membrane"/>
    <property type="evidence" value="ECO:0007669"/>
    <property type="project" value="UniProtKB-SubCell"/>
</dbReference>
<dbReference type="PANTHER" id="PTHR11795">
    <property type="entry name" value="BRANCHED-CHAIN AMINO ACID TRANSPORT SYSTEM PERMEASE PROTEIN LIVH"/>
    <property type="match status" value="1"/>
</dbReference>
<protein>
    <submittedName>
        <fullName evidence="10">Branched-chain amino acid ABC transporter permease</fullName>
    </submittedName>
</protein>
<dbReference type="InterPro" id="IPR052157">
    <property type="entry name" value="BCAA_transport_permease"/>
</dbReference>
<feature type="transmembrane region" description="Helical" evidence="9">
    <location>
        <begin position="95"/>
        <end position="116"/>
    </location>
</feature>
<feature type="transmembrane region" description="Helical" evidence="9">
    <location>
        <begin position="7"/>
        <end position="31"/>
    </location>
</feature>
<evidence type="ECO:0000256" key="9">
    <source>
        <dbReference type="SAM" id="Phobius"/>
    </source>
</evidence>
<organism evidence="10 11">
    <name type="scientific">Ruegeria pomeroyi</name>
    <dbReference type="NCBI Taxonomy" id="89184"/>
    <lineage>
        <taxon>Bacteria</taxon>
        <taxon>Pseudomonadati</taxon>
        <taxon>Pseudomonadota</taxon>
        <taxon>Alphaproteobacteria</taxon>
        <taxon>Rhodobacterales</taxon>
        <taxon>Roseobacteraceae</taxon>
        <taxon>Ruegeria</taxon>
    </lineage>
</organism>
<evidence type="ECO:0000313" key="10">
    <source>
        <dbReference type="EMBL" id="NVK98119.1"/>
    </source>
</evidence>
<evidence type="ECO:0000256" key="8">
    <source>
        <dbReference type="ARBA" id="ARBA00037998"/>
    </source>
</evidence>
<keyword evidence="5" id="KW-0029">Amino-acid transport</keyword>
<dbReference type="GO" id="GO:0006865">
    <property type="term" value="P:amino acid transport"/>
    <property type="evidence" value="ECO:0007669"/>
    <property type="project" value="UniProtKB-KW"/>
</dbReference>
<keyword evidence="3" id="KW-1003">Cell membrane</keyword>
<evidence type="ECO:0000256" key="3">
    <source>
        <dbReference type="ARBA" id="ARBA00022475"/>
    </source>
</evidence>
<dbReference type="EMBL" id="JABXIY010000041">
    <property type="protein sequence ID" value="NVK98119.1"/>
    <property type="molecule type" value="Genomic_DNA"/>
</dbReference>
<dbReference type="RefSeq" id="WP_011241879.1">
    <property type="nucleotide sequence ID" value="NZ_JABXIY010000041.1"/>
</dbReference>
<evidence type="ECO:0000256" key="4">
    <source>
        <dbReference type="ARBA" id="ARBA00022692"/>
    </source>
</evidence>
<keyword evidence="4 9" id="KW-0812">Transmembrane</keyword>
<comment type="subcellular location">
    <subcellularLocation>
        <location evidence="1">Cell membrane</location>
        <topology evidence="1">Multi-pass membrane protein</topology>
    </subcellularLocation>
</comment>
<evidence type="ECO:0000256" key="1">
    <source>
        <dbReference type="ARBA" id="ARBA00004651"/>
    </source>
</evidence>
<evidence type="ECO:0000313" key="11">
    <source>
        <dbReference type="Proteomes" id="UP000565723"/>
    </source>
</evidence>
<dbReference type="GO" id="GO:0022857">
    <property type="term" value="F:transmembrane transporter activity"/>
    <property type="evidence" value="ECO:0007669"/>
    <property type="project" value="InterPro"/>
</dbReference>
<comment type="similarity">
    <text evidence="8">Belongs to the binding-protein-dependent transport system permease family. LivHM subfamily.</text>
</comment>
<feature type="transmembrane region" description="Helical" evidence="9">
    <location>
        <begin position="137"/>
        <end position="160"/>
    </location>
</feature>
<evidence type="ECO:0000256" key="6">
    <source>
        <dbReference type="ARBA" id="ARBA00022989"/>
    </source>
</evidence>
<comment type="caution">
    <text evidence="10">The sequence shown here is derived from an EMBL/GenBank/DDBJ whole genome shotgun (WGS) entry which is preliminary data.</text>
</comment>
<evidence type="ECO:0000256" key="5">
    <source>
        <dbReference type="ARBA" id="ARBA00022970"/>
    </source>
</evidence>
<name>A0A850LK46_9RHOB</name>
<feature type="transmembrane region" description="Helical" evidence="9">
    <location>
        <begin position="62"/>
        <end position="83"/>
    </location>
</feature>
<evidence type="ECO:0000256" key="2">
    <source>
        <dbReference type="ARBA" id="ARBA00022448"/>
    </source>
</evidence>
<dbReference type="Proteomes" id="UP000565723">
    <property type="component" value="Unassembled WGS sequence"/>
</dbReference>
<sequence>MSIVIDILINGLFLGGLYALFGLGLTLIFGVMRIANIAHGEIAVAGALALFTLGGNLPVHPLVLLPVVMVLAFGLGWLLQAQLINRVLSADPMPALLLTFGLSVVLQNLMVEIYGADNRSIDIGTIKTAGFQIGGVTLGYLPLAIFLLALVLFGLLHLGLQHTRLGRAIRATSQDADIVALFGIRQKRVFALVMALAAGFAALAGMLLAMRSTITPFSGAERLLIAFEVIVIGGLGSIWASYLGGIALALVHVASFYFDPASGLLYGHLTLLLFLLLRPQGIAGKVVTR</sequence>
<keyword evidence="2" id="KW-0813">Transport</keyword>
<evidence type="ECO:0000256" key="7">
    <source>
        <dbReference type="ARBA" id="ARBA00023136"/>
    </source>
</evidence>
<keyword evidence="6 9" id="KW-1133">Transmembrane helix</keyword>
<keyword evidence="7 9" id="KW-0472">Membrane</keyword>